<evidence type="ECO:0000313" key="1">
    <source>
        <dbReference type="EMBL" id="TPE44601.1"/>
    </source>
</evidence>
<sequence length="174" mass="19208">MSDFHNKIRCFGSKGVFQIEHIFDFEAINHSQPDNTSAYNGSATKLTGDKVKRPTLGIEVSPVSNQTALYERKTSLELSMYEIMRMASVLLGYAPGAEFRRPGKTIAFQRQHQRIYISASGTKGHAALPMDMEHTALVSIFVLRHLSTTLQADTDAIISAIRGAYALIQTSNTA</sequence>
<dbReference type="RefSeq" id="WP_140591800.1">
    <property type="nucleotide sequence ID" value="NZ_VFRR01000076.1"/>
</dbReference>
<organism evidence="1 2">
    <name type="scientific">Maribrevibacterium harenarium</name>
    <dbReference type="NCBI Taxonomy" id="2589817"/>
    <lineage>
        <taxon>Bacteria</taxon>
        <taxon>Pseudomonadati</taxon>
        <taxon>Pseudomonadota</taxon>
        <taxon>Gammaproteobacteria</taxon>
        <taxon>Oceanospirillales</taxon>
        <taxon>Oceanospirillaceae</taxon>
        <taxon>Maribrevibacterium</taxon>
    </lineage>
</organism>
<evidence type="ECO:0000313" key="2">
    <source>
        <dbReference type="Proteomes" id="UP000315901"/>
    </source>
</evidence>
<protein>
    <submittedName>
        <fullName evidence="1">Uncharacterized protein</fullName>
    </submittedName>
</protein>
<dbReference type="Proteomes" id="UP000315901">
    <property type="component" value="Unassembled WGS sequence"/>
</dbReference>
<reference evidence="1 2" key="1">
    <citation type="submission" date="2019-06" db="EMBL/GenBank/DDBJ databases">
        <title>A novel bacterium of genus Marinomonas, isolated from coastal sand.</title>
        <authorList>
            <person name="Huang H."/>
            <person name="Mo K."/>
            <person name="Hu Y."/>
        </authorList>
    </citation>
    <scope>NUCLEOTIDE SEQUENCE [LARGE SCALE GENOMIC DNA]</scope>
    <source>
        <strain evidence="1 2">HB171799</strain>
    </source>
</reference>
<keyword evidence="2" id="KW-1185">Reference proteome</keyword>
<proteinExistence type="predicted"/>
<gene>
    <name evidence="1" type="ORF">FJM67_16795</name>
</gene>
<name>A0A501WBL9_9GAMM</name>
<dbReference type="AlphaFoldDB" id="A0A501WBL9"/>
<accession>A0A501WBL9</accession>
<dbReference type="OrthoDB" id="6369226at2"/>
<comment type="caution">
    <text evidence="1">The sequence shown here is derived from an EMBL/GenBank/DDBJ whole genome shotgun (WGS) entry which is preliminary data.</text>
</comment>
<dbReference type="EMBL" id="VFRR01000076">
    <property type="protein sequence ID" value="TPE44601.1"/>
    <property type="molecule type" value="Genomic_DNA"/>
</dbReference>